<dbReference type="Pfam" id="PF03732">
    <property type="entry name" value="Retrotrans_gag"/>
    <property type="match status" value="1"/>
</dbReference>
<organism evidence="2">
    <name type="scientific">Tanacetum cinerariifolium</name>
    <name type="common">Dalmatian daisy</name>
    <name type="synonym">Chrysanthemum cinerariifolium</name>
    <dbReference type="NCBI Taxonomy" id="118510"/>
    <lineage>
        <taxon>Eukaryota</taxon>
        <taxon>Viridiplantae</taxon>
        <taxon>Streptophyta</taxon>
        <taxon>Embryophyta</taxon>
        <taxon>Tracheophyta</taxon>
        <taxon>Spermatophyta</taxon>
        <taxon>Magnoliopsida</taxon>
        <taxon>eudicotyledons</taxon>
        <taxon>Gunneridae</taxon>
        <taxon>Pentapetalae</taxon>
        <taxon>asterids</taxon>
        <taxon>campanulids</taxon>
        <taxon>Asterales</taxon>
        <taxon>Asteraceae</taxon>
        <taxon>Asteroideae</taxon>
        <taxon>Anthemideae</taxon>
        <taxon>Anthemidinae</taxon>
        <taxon>Tanacetum</taxon>
    </lineage>
</organism>
<dbReference type="InterPro" id="IPR021109">
    <property type="entry name" value="Peptidase_aspartic_dom_sf"/>
</dbReference>
<accession>A0A699I6I7</accession>
<proteinExistence type="predicted"/>
<comment type="caution">
    <text evidence="2">The sequence shown here is derived from an EMBL/GenBank/DDBJ whole genome shotgun (WGS) entry which is preliminary data.</text>
</comment>
<evidence type="ECO:0000259" key="1">
    <source>
        <dbReference type="Pfam" id="PF03732"/>
    </source>
</evidence>
<name>A0A699I6I7_TANCI</name>
<gene>
    <name evidence="2" type="ORF">Tci_485562</name>
</gene>
<protein>
    <recommendedName>
        <fullName evidence="1">Retrotransposon gag domain-containing protein</fullName>
    </recommendedName>
</protein>
<sequence length="418" mass="47143">LGKSILALDQDLCELGSPSPPLNLLKNCRNNNLVLNAPPFTNPIQVALAVIQEILASIQDEVRVHSTEIASLKRGEGTSQPKTDACKQFFKVDGVPDEKRIQLASMYMFDAFLVWYQQYVKKYPDNTLWEHFEVEVVKMFGVFYDDPIVELKNLKQTRSVQHYQEAFEALLNKVDLLEPIAVSVFIGGSKPEVGTPMRMSKPILSVNFISWLEYKKLPILSLSQGITLLCFPLLNNPLPLLLMLVMTTPVKTDLVGQNSGYVTKSGVHKPYKLTQKELEDKKDKGQCFYNDQKFIPCHKCSGKLHFIEVIAGGYVDNYINGDDENYEDCVGYMVGVTNSPQITLNALFSLNSYQTMRVKARVGKQMVHILVDCGSTHNFFDIHTAKKLGCRLDNITPMQVLVANGQRMMSTFVCHDFN</sequence>
<dbReference type="Gene3D" id="2.40.70.10">
    <property type="entry name" value="Acid Proteases"/>
    <property type="match status" value="1"/>
</dbReference>
<dbReference type="EMBL" id="BKCJ010244575">
    <property type="protein sequence ID" value="GEZ13589.1"/>
    <property type="molecule type" value="Genomic_DNA"/>
</dbReference>
<dbReference type="InterPro" id="IPR005162">
    <property type="entry name" value="Retrotrans_gag_dom"/>
</dbReference>
<reference evidence="2" key="1">
    <citation type="journal article" date="2019" name="Sci. Rep.">
        <title>Draft genome of Tanacetum cinerariifolium, the natural source of mosquito coil.</title>
        <authorList>
            <person name="Yamashiro T."/>
            <person name="Shiraishi A."/>
            <person name="Satake H."/>
            <person name="Nakayama K."/>
        </authorList>
    </citation>
    <scope>NUCLEOTIDE SEQUENCE</scope>
</reference>
<dbReference type="CDD" id="cd00303">
    <property type="entry name" value="retropepsin_like"/>
    <property type="match status" value="1"/>
</dbReference>
<evidence type="ECO:0000313" key="2">
    <source>
        <dbReference type="EMBL" id="GEZ13589.1"/>
    </source>
</evidence>
<feature type="non-terminal residue" evidence="2">
    <location>
        <position position="1"/>
    </location>
</feature>
<dbReference type="SUPFAM" id="SSF50630">
    <property type="entry name" value="Acid proteases"/>
    <property type="match status" value="1"/>
</dbReference>
<feature type="domain" description="Retrotransposon gag" evidence="1">
    <location>
        <begin position="103"/>
        <end position="188"/>
    </location>
</feature>
<dbReference type="AlphaFoldDB" id="A0A699I6I7"/>
<dbReference type="Pfam" id="PF13650">
    <property type="entry name" value="Asp_protease_2"/>
    <property type="match status" value="1"/>
</dbReference>